<comment type="similarity">
    <text evidence="7">Belongs to the RnpA family.</text>
</comment>
<dbReference type="GO" id="GO:0000049">
    <property type="term" value="F:tRNA binding"/>
    <property type="evidence" value="ECO:0007669"/>
    <property type="project" value="UniProtKB-UniRule"/>
</dbReference>
<dbReference type="GO" id="GO:0030677">
    <property type="term" value="C:ribonuclease P complex"/>
    <property type="evidence" value="ECO:0007669"/>
    <property type="project" value="TreeGrafter"/>
</dbReference>
<dbReference type="HAMAP" id="MF_00227">
    <property type="entry name" value="RNase_P"/>
    <property type="match status" value="1"/>
</dbReference>
<dbReference type="PANTHER" id="PTHR33992">
    <property type="entry name" value="RIBONUCLEASE P PROTEIN COMPONENT"/>
    <property type="match status" value="1"/>
</dbReference>
<dbReference type="GO" id="GO:0001682">
    <property type="term" value="P:tRNA 5'-leader removal"/>
    <property type="evidence" value="ECO:0007669"/>
    <property type="project" value="UniProtKB-UniRule"/>
</dbReference>
<comment type="subunit">
    <text evidence="7">Consists of a catalytic RNA component (M1 or rnpB) and a protein subunit.</text>
</comment>
<dbReference type="Pfam" id="PF00825">
    <property type="entry name" value="Ribonuclease_P"/>
    <property type="match status" value="1"/>
</dbReference>
<evidence type="ECO:0000256" key="7">
    <source>
        <dbReference type="HAMAP-Rule" id="MF_00227"/>
    </source>
</evidence>
<dbReference type="EMBL" id="LGYO01000011">
    <property type="protein sequence ID" value="KNZ42557.1"/>
    <property type="molecule type" value="Genomic_DNA"/>
</dbReference>
<name>A0A0L6U2I3_9FIRM</name>
<dbReference type="RefSeq" id="WP_050739312.1">
    <property type="nucleotide sequence ID" value="NZ_LGYO01000011.1"/>
</dbReference>
<dbReference type="GO" id="GO:0042781">
    <property type="term" value="F:3'-tRNA processing endoribonuclease activity"/>
    <property type="evidence" value="ECO:0007669"/>
    <property type="project" value="TreeGrafter"/>
</dbReference>
<gene>
    <name evidence="7" type="primary">rnpA</name>
    <name evidence="9" type="ORF">AKG39_05215</name>
</gene>
<evidence type="ECO:0000256" key="2">
    <source>
        <dbReference type="ARBA" id="ARBA00022694"/>
    </source>
</evidence>
<dbReference type="InterPro" id="IPR020568">
    <property type="entry name" value="Ribosomal_Su5_D2-typ_SF"/>
</dbReference>
<sequence>MAKINSLKKQNDFNRVFKTGEVFGNKTFVMYYLKNGSEANRLGIVVSKKVSKKAVVRNKIKRRIKEAYRLNEDSFAMGFDIIIIAKGSCQEEKYNNMEKSLKHLFYKKNLMRS</sequence>
<organism evidence="9 10">
    <name type="scientific">Acetobacterium bakii</name>
    <dbReference type="NCBI Taxonomy" id="52689"/>
    <lineage>
        <taxon>Bacteria</taxon>
        <taxon>Bacillati</taxon>
        <taxon>Bacillota</taxon>
        <taxon>Clostridia</taxon>
        <taxon>Eubacteriales</taxon>
        <taxon>Eubacteriaceae</taxon>
        <taxon>Acetobacterium</taxon>
    </lineage>
</organism>
<evidence type="ECO:0000256" key="5">
    <source>
        <dbReference type="ARBA" id="ARBA00022801"/>
    </source>
</evidence>
<keyword evidence="4 7" id="KW-0255">Endonuclease</keyword>
<dbReference type="Proteomes" id="UP000036873">
    <property type="component" value="Unassembled WGS sequence"/>
</dbReference>
<dbReference type="STRING" id="52689.AKG39_05215"/>
<dbReference type="PATRIC" id="fig|52689.4.peg.123"/>
<dbReference type="InterPro" id="IPR000100">
    <property type="entry name" value="RNase_P"/>
</dbReference>
<protein>
    <recommendedName>
        <fullName evidence="7 8">Ribonuclease P protein component</fullName>
        <shortName evidence="7">RNase P protein</shortName>
        <shortName evidence="7">RNaseP protein</shortName>
        <ecNumber evidence="7 8">3.1.26.5</ecNumber>
    </recommendedName>
    <alternativeName>
        <fullName evidence="7">Protein C5</fullName>
    </alternativeName>
</protein>
<proteinExistence type="inferred from homology"/>
<dbReference type="PROSITE" id="PS00648">
    <property type="entry name" value="RIBONUCLEASE_P"/>
    <property type="match status" value="1"/>
</dbReference>
<dbReference type="PANTHER" id="PTHR33992:SF1">
    <property type="entry name" value="RIBONUCLEASE P PROTEIN COMPONENT"/>
    <property type="match status" value="1"/>
</dbReference>
<accession>A0A0L6U2I3</accession>
<evidence type="ECO:0000256" key="4">
    <source>
        <dbReference type="ARBA" id="ARBA00022759"/>
    </source>
</evidence>
<keyword evidence="2 7" id="KW-0819">tRNA processing</keyword>
<evidence type="ECO:0000256" key="3">
    <source>
        <dbReference type="ARBA" id="ARBA00022722"/>
    </source>
</evidence>
<evidence type="ECO:0000313" key="10">
    <source>
        <dbReference type="Proteomes" id="UP000036873"/>
    </source>
</evidence>
<dbReference type="GO" id="GO:0004526">
    <property type="term" value="F:ribonuclease P activity"/>
    <property type="evidence" value="ECO:0007669"/>
    <property type="project" value="UniProtKB-UniRule"/>
</dbReference>
<comment type="function">
    <text evidence="1 7">RNaseP catalyzes the removal of the 5'-leader sequence from pre-tRNA to produce the mature 5'-terminus. It can also cleave other RNA substrates such as 4.5S RNA. The protein component plays an auxiliary but essential role in vivo by binding to the 5'-leader sequence and broadening the substrate specificity of the ribozyme.</text>
</comment>
<dbReference type="InterPro" id="IPR014721">
    <property type="entry name" value="Ribsml_uS5_D2-typ_fold_subgr"/>
</dbReference>
<dbReference type="OrthoDB" id="9810867at2"/>
<dbReference type="EC" id="3.1.26.5" evidence="7 8"/>
<comment type="catalytic activity">
    <reaction evidence="7">
        <text>Endonucleolytic cleavage of RNA, removing 5'-extranucleotides from tRNA precursor.</text>
        <dbReference type="EC" id="3.1.26.5"/>
    </reaction>
</comment>
<dbReference type="SUPFAM" id="SSF54211">
    <property type="entry name" value="Ribosomal protein S5 domain 2-like"/>
    <property type="match status" value="1"/>
</dbReference>
<evidence type="ECO:0000256" key="6">
    <source>
        <dbReference type="ARBA" id="ARBA00022884"/>
    </source>
</evidence>
<reference evidence="10" key="1">
    <citation type="submission" date="2015-07" db="EMBL/GenBank/DDBJ databases">
        <title>Draft genome sequence of Acetobacterium bakii DSM 8293, a potential psychrophilic chemical producer through syngas fermentation.</title>
        <authorList>
            <person name="Song Y."/>
            <person name="Hwang S."/>
            <person name="Cho B.-K."/>
        </authorList>
    </citation>
    <scope>NUCLEOTIDE SEQUENCE [LARGE SCALE GENOMIC DNA]</scope>
    <source>
        <strain evidence="10">DSM 8239</strain>
    </source>
</reference>
<comment type="caution">
    <text evidence="9">The sequence shown here is derived from an EMBL/GenBank/DDBJ whole genome shotgun (WGS) entry which is preliminary data.</text>
</comment>
<keyword evidence="6 7" id="KW-0694">RNA-binding</keyword>
<keyword evidence="10" id="KW-1185">Reference proteome</keyword>
<keyword evidence="3 7" id="KW-0540">Nuclease</keyword>
<dbReference type="AlphaFoldDB" id="A0A0L6U2I3"/>
<evidence type="ECO:0000256" key="8">
    <source>
        <dbReference type="NCBIfam" id="TIGR00188"/>
    </source>
</evidence>
<evidence type="ECO:0000313" key="9">
    <source>
        <dbReference type="EMBL" id="KNZ42557.1"/>
    </source>
</evidence>
<evidence type="ECO:0000256" key="1">
    <source>
        <dbReference type="ARBA" id="ARBA00002663"/>
    </source>
</evidence>
<dbReference type="InterPro" id="IPR020539">
    <property type="entry name" value="RNase_P_CS"/>
</dbReference>
<keyword evidence="5 7" id="KW-0378">Hydrolase</keyword>
<dbReference type="NCBIfam" id="TIGR00188">
    <property type="entry name" value="rnpA"/>
    <property type="match status" value="1"/>
</dbReference>
<dbReference type="Gene3D" id="3.30.230.10">
    <property type="match status" value="1"/>
</dbReference>